<evidence type="ECO:0000313" key="1">
    <source>
        <dbReference type="EMBL" id="MBB5326842.1"/>
    </source>
</evidence>
<comment type="caution">
    <text evidence="1">The sequence shown here is derived from an EMBL/GenBank/DDBJ whole genome shotgun (WGS) entry which is preliminary data.</text>
</comment>
<dbReference type="AlphaFoldDB" id="A0A9X0U3I9"/>
<evidence type="ECO:0000313" key="2">
    <source>
        <dbReference type="Proteomes" id="UP000535182"/>
    </source>
</evidence>
<dbReference type="Proteomes" id="UP000535182">
    <property type="component" value="Unassembled WGS sequence"/>
</dbReference>
<reference evidence="1 2" key="1">
    <citation type="submission" date="2020-08" db="EMBL/GenBank/DDBJ databases">
        <title>Genomic Encyclopedia of Type Strains, Phase IV (KMG-V): Genome sequencing to study the core and pangenomes of soil and plant-associated prokaryotes.</title>
        <authorList>
            <person name="Whitman W."/>
        </authorList>
    </citation>
    <scope>NUCLEOTIDE SEQUENCE [LARGE SCALE GENOMIC DNA]</scope>
    <source>
        <strain evidence="1 2">X5P2</strain>
    </source>
</reference>
<dbReference type="EMBL" id="JACHEB010000001">
    <property type="protein sequence ID" value="MBB5326842.1"/>
    <property type="molecule type" value="Genomic_DNA"/>
</dbReference>
<proteinExistence type="predicted"/>
<sequence>MAIVVACFLVKFRLDGRHVSCKSLQRAPFPMPSVNAGVFGLYIKDWKQLAEEPAVT</sequence>
<accession>A0A9X0U3I9</accession>
<protein>
    <submittedName>
        <fullName evidence="1">Uncharacterized protein</fullName>
    </submittedName>
</protein>
<organism evidence="1 2">
    <name type="scientific">Tunturiibacter gelidiferens</name>
    <dbReference type="NCBI Taxonomy" id="3069689"/>
    <lineage>
        <taxon>Bacteria</taxon>
        <taxon>Pseudomonadati</taxon>
        <taxon>Acidobacteriota</taxon>
        <taxon>Terriglobia</taxon>
        <taxon>Terriglobales</taxon>
        <taxon>Acidobacteriaceae</taxon>
        <taxon>Tunturiibacter</taxon>
    </lineage>
</organism>
<name>A0A9X0U3I9_9BACT</name>
<keyword evidence="2" id="KW-1185">Reference proteome</keyword>
<gene>
    <name evidence="1" type="ORF">HDF14_000436</name>
</gene>